<dbReference type="Proteomes" id="UP000035963">
    <property type="component" value="Unassembled WGS sequence"/>
</dbReference>
<dbReference type="Pfam" id="PF01381">
    <property type="entry name" value="HTH_3"/>
    <property type="match status" value="1"/>
</dbReference>
<organism evidence="4 5">
    <name type="scientific">Caballeronia mineralivorans PML1(12)</name>
    <dbReference type="NCBI Taxonomy" id="908627"/>
    <lineage>
        <taxon>Bacteria</taxon>
        <taxon>Pseudomonadati</taxon>
        <taxon>Pseudomonadota</taxon>
        <taxon>Betaproteobacteria</taxon>
        <taxon>Burkholderiales</taxon>
        <taxon>Burkholderiaceae</taxon>
        <taxon>Caballeronia</taxon>
    </lineage>
</organism>
<dbReference type="InterPro" id="IPR001387">
    <property type="entry name" value="Cro/C1-type_HTH"/>
</dbReference>
<gene>
    <name evidence="4" type="ORF">EOS_31520</name>
</gene>
<evidence type="ECO:0000313" key="4">
    <source>
        <dbReference type="EMBL" id="KLU22229.1"/>
    </source>
</evidence>
<dbReference type="InterPro" id="IPR010359">
    <property type="entry name" value="IrrE_HExxH"/>
</dbReference>
<keyword evidence="2" id="KW-0238">DNA-binding</keyword>
<feature type="domain" description="HTH cro/C1-type" evidence="3">
    <location>
        <begin position="16"/>
        <end position="70"/>
    </location>
</feature>
<dbReference type="OrthoDB" id="9796786at2"/>
<accession>A0A0J1CNS0</accession>
<sequence>MNTRVPAEVFPPGEFLKEELDARNWSQVEFAEIIGKDTRSVYEIVNGKRSITPETAVIFAEALGTSAQLWMNLESQFQLSRIRPSSDAISRKAQLHGKFPIREMAKRGWIRATKDIDSLEKAVLGFFAVDSIEAAPQFVHSAKKTSYDEASVQQLAWLFRCREIARTLLIEAFTPAKLRSSLERLRALTSAPEEIRHVPRILAECGVRLVFVETLPGSRIDGACFWLDSKRPVVAMSLRHDRIDNFWFVLRHELEHVLEGHGKGDFCIDHDMDSREAGALSIEEEVANAAAAEFCVPKKQMDDFVARVSPFFSDQKVTLFARRIAVHPGLVVGQLQRRLNRYDLFKKHLVKIRSIAVSTGATDGWGLQYPLD</sequence>
<dbReference type="NCBIfam" id="TIGR02607">
    <property type="entry name" value="antidote_HigA"/>
    <property type="match status" value="1"/>
</dbReference>
<dbReference type="RefSeq" id="WP_047896127.1">
    <property type="nucleotide sequence ID" value="NZ_AEJF01000185.1"/>
</dbReference>
<dbReference type="CDD" id="cd00093">
    <property type="entry name" value="HTH_XRE"/>
    <property type="match status" value="1"/>
</dbReference>
<comment type="caution">
    <text evidence="4">The sequence shown here is derived from an EMBL/GenBank/DDBJ whole genome shotgun (WGS) entry which is preliminary data.</text>
</comment>
<dbReference type="PANTHER" id="PTHR36924">
    <property type="entry name" value="ANTITOXIN HIGA-1"/>
    <property type="match status" value="1"/>
</dbReference>
<dbReference type="InterPro" id="IPR010982">
    <property type="entry name" value="Lambda_DNA-bd_dom_sf"/>
</dbReference>
<evidence type="ECO:0000259" key="3">
    <source>
        <dbReference type="PROSITE" id="PS50943"/>
    </source>
</evidence>
<reference evidence="4 5" key="1">
    <citation type="journal article" date="2015" name="Genome Announc.">
        <title>Draft Genome Sequence of Burkholderia sp. Strain PML1(12), an Ectomycorrhizosphere-Inhabiting Bacterium with Effective Mineral-Weathering Ability.</title>
        <authorList>
            <person name="Uroz S."/>
            <person name="Oger P."/>
        </authorList>
    </citation>
    <scope>NUCLEOTIDE SEQUENCE [LARGE SCALE GENOMIC DNA]</scope>
    <source>
        <strain evidence="5">PML1(12)</strain>
    </source>
</reference>
<comment type="similarity">
    <text evidence="1">Belongs to the short-chain fatty acyl-CoA assimilation regulator (ScfR) family.</text>
</comment>
<protein>
    <recommendedName>
        <fullName evidence="3">HTH cro/C1-type domain-containing protein</fullName>
    </recommendedName>
</protein>
<proteinExistence type="inferred from homology"/>
<dbReference type="Pfam" id="PF06114">
    <property type="entry name" value="Peptidase_M78"/>
    <property type="match status" value="1"/>
</dbReference>
<evidence type="ECO:0000256" key="1">
    <source>
        <dbReference type="ARBA" id="ARBA00007227"/>
    </source>
</evidence>
<dbReference type="PATRIC" id="fig|908627.4.peg.7032"/>
<dbReference type="AlphaFoldDB" id="A0A0J1CNS0"/>
<dbReference type="SMART" id="SM00530">
    <property type="entry name" value="HTH_XRE"/>
    <property type="match status" value="1"/>
</dbReference>
<dbReference type="EMBL" id="AEJF01000185">
    <property type="protein sequence ID" value="KLU22229.1"/>
    <property type="molecule type" value="Genomic_DNA"/>
</dbReference>
<name>A0A0J1CNS0_9BURK</name>
<evidence type="ECO:0000256" key="2">
    <source>
        <dbReference type="ARBA" id="ARBA00023125"/>
    </source>
</evidence>
<dbReference type="PANTHER" id="PTHR36924:SF1">
    <property type="entry name" value="ANTITOXIN HIGA-1"/>
    <property type="match status" value="1"/>
</dbReference>
<dbReference type="GO" id="GO:0003677">
    <property type="term" value="F:DNA binding"/>
    <property type="evidence" value="ECO:0007669"/>
    <property type="project" value="UniProtKB-KW"/>
</dbReference>
<evidence type="ECO:0000313" key="5">
    <source>
        <dbReference type="Proteomes" id="UP000035963"/>
    </source>
</evidence>
<dbReference type="PROSITE" id="PS50943">
    <property type="entry name" value="HTH_CROC1"/>
    <property type="match status" value="1"/>
</dbReference>
<dbReference type="Gene3D" id="1.10.260.40">
    <property type="entry name" value="lambda repressor-like DNA-binding domains"/>
    <property type="match status" value="1"/>
</dbReference>
<dbReference type="InterPro" id="IPR013430">
    <property type="entry name" value="Toxin_antidote_HigA"/>
</dbReference>
<keyword evidence="5" id="KW-1185">Reference proteome</keyword>
<dbReference type="SUPFAM" id="SSF47413">
    <property type="entry name" value="lambda repressor-like DNA-binding domains"/>
    <property type="match status" value="1"/>
</dbReference>